<dbReference type="InterPro" id="IPR003593">
    <property type="entry name" value="AAA+_ATPase"/>
</dbReference>
<evidence type="ECO:0000256" key="6">
    <source>
        <dbReference type="ARBA" id="ARBA00022741"/>
    </source>
</evidence>
<dbReference type="GO" id="GO:0016020">
    <property type="term" value="C:membrane"/>
    <property type="evidence" value="ECO:0007669"/>
    <property type="project" value="InterPro"/>
</dbReference>
<dbReference type="Gene3D" id="3.40.50.300">
    <property type="entry name" value="P-loop containing nucleotide triphosphate hydrolases"/>
    <property type="match status" value="2"/>
</dbReference>
<dbReference type="InterPro" id="IPR027417">
    <property type="entry name" value="P-loop_NTPase"/>
</dbReference>
<feature type="domain" description="ABC transporter" evidence="12">
    <location>
        <begin position="822"/>
        <end position="1056"/>
    </location>
</feature>
<evidence type="ECO:0000259" key="13">
    <source>
        <dbReference type="PROSITE" id="PS50929"/>
    </source>
</evidence>
<feature type="transmembrane region" description="Helical" evidence="11">
    <location>
        <begin position="643"/>
        <end position="666"/>
    </location>
</feature>
<keyword evidence="7" id="KW-0067">ATP-binding</keyword>
<dbReference type="SUPFAM" id="SSF52540">
    <property type="entry name" value="P-loop containing nucleoside triphosphate hydrolases"/>
    <property type="match status" value="2"/>
</dbReference>
<evidence type="ECO:0000256" key="8">
    <source>
        <dbReference type="ARBA" id="ARBA00022989"/>
    </source>
</evidence>
<accession>A0A147BP22</accession>
<dbReference type="PANTHER" id="PTHR24223">
    <property type="entry name" value="ATP-BINDING CASSETTE SUB-FAMILY C"/>
    <property type="match status" value="1"/>
</dbReference>
<feature type="transmembrane region" description="Helical" evidence="11">
    <location>
        <begin position="41"/>
        <end position="67"/>
    </location>
</feature>
<dbReference type="Gene3D" id="1.20.1560.10">
    <property type="entry name" value="ABC transporter type 1, transmembrane domain"/>
    <property type="match status" value="2"/>
</dbReference>
<dbReference type="CDD" id="cd03250">
    <property type="entry name" value="ABCC_MRP_domain1"/>
    <property type="match status" value="1"/>
</dbReference>
<dbReference type="EMBL" id="GEGO01002876">
    <property type="protein sequence ID" value="JAR92528.1"/>
    <property type="molecule type" value="Transcribed_RNA"/>
</dbReference>
<dbReference type="GO" id="GO:0016887">
    <property type="term" value="F:ATP hydrolysis activity"/>
    <property type="evidence" value="ECO:0007669"/>
    <property type="project" value="InterPro"/>
</dbReference>
<dbReference type="FunFam" id="1.20.1560.10:FF:000013">
    <property type="entry name" value="ABC transporter C family member 2"/>
    <property type="match status" value="1"/>
</dbReference>
<dbReference type="FunFam" id="1.20.1560.10:FF:000006">
    <property type="entry name" value="ATP-binding cassette, sub-family C (CFTR/MRP), member 9"/>
    <property type="match status" value="1"/>
</dbReference>
<dbReference type="Pfam" id="PF00664">
    <property type="entry name" value="ABC_membrane"/>
    <property type="match status" value="2"/>
</dbReference>
<feature type="transmembrane region" description="Helical" evidence="11">
    <location>
        <begin position="616"/>
        <end position="637"/>
    </location>
</feature>
<feature type="compositionally biased region" description="Basic and acidic residues" evidence="10">
    <location>
        <begin position="460"/>
        <end position="469"/>
    </location>
</feature>
<keyword evidence="9 11" id="KW-0472">Membrane</keyword>
<evidence type="ECO:0000256" key="10">
    <source>
        <dbReference type="SAM" id="MobiDB-lite"/>
    </source>
</evidence>
<feature type="transmembrane region" description="Helical" evidence="11">
    <location>
        <begin position="157"/>
        <end position="179"/>
    </location>
</feature>
<dbReference type="PANTHER" id="PTHR24223:SF415">
    <property type="entry name" value="FI20190P1"/>
    <property type="match status" value="1"/>
</dbReference>
<evidence type="ECO:0000256" key="7">
    <source>
        <dbReference type="ARBA" id="ARBA00022840"/>
    </source>
</evidence>
<dbReference type="PROSITE" id="PS50893">
    <property type="entry name" value="ABC_TRANSPORTER_2"/>
    <property type="match status" value="2"/>
</dbReference>
<dbReference type="FunFam" id="3.40.50.300:FF:000997">
    <property type="entry name" value="Multidrug resistance-associated protein 1"/>
    <property type="match status" value="1"/>
</dbReference>
<dbReference type="InterPro" id="IPR050173">
    <property type="entry name" value="ABC_transporter_C-like"/>
</dbReference>
<feature type="domain" description="ABC transmembrane type-1" evidence="13">
    <location>
        <begin position="507"/>
        <end position="785"/>
    </location>
</feature>
<evidence type="ECO:0000313" key="14">
    <source>
        <dbReference type="EMBL" id="JAR92528.1"/>
    </source>
</evidence>
<feature type="region of interest" description="Disordered" evidence="10">
    <location>
        <begin position="450"/>
        <end position="476"/>
    </location>
</feature>
<comment type="similarity">
    <text evidence="2">Belongs to the ABC transporter superfamily. ABCC family. Conjugate transporter (TC 3.A.1.208) subfamily.</text>
</comment>
<feature type="transmembrane region" description="Helical" evidence="11">
    <location>
        <begin position="545"/>
        <end position="571"/>
    </location>
</feature>
<keyword evidence="5" id="KW-0677">Repeat</keyword>
<dbReference type="GO" id="GO:0140359">
    <property type="term" value="F:ABC-type transporter activity"/>
    <property type="evidence" value="ECO:0007669"/>
    <property type="project" value="InterPro"/>
</dbReference>
<dbReference type="PROSITE" id="PS50929">
    <property type="entry name" value="ABC_TM1F"/>
    <property type="match status" value="2"/>
</dbReference>
<feature type="non-terminal residue" evidence="14">
    <location>
        <position position="1"/>
    </location>
</feature>
<dbReference type="SUPFAM" id="SSF90123">
    <property type="entry name" value="ABC transporter transmembrane region"/>
    <property type="match status" value="2"/>
</dbReference>
<reference evidence="14" key="1">
    <citation type="journal article" date="2018" name="PLoS Negl. Trop. Dis.">
        <title>Sialome diversity of ticks revealed by RNAseq of single tick salivary glands.</title>
        <authorList>
            <person name="Perner J."/>
            <person name="Kropackova S."/>
            <person name="Kopacek P."/>
            <person name="Ribeiro J.M."/>
        </authorList>
    </citation>
    <scope>NUCLEOTIDE SEQUENCE</scope>
    <source>
        <strain evidence="14">Siblings of single egg batch collected in Ceske Budejovice</strain>
        <tissue evidence="14">Salivary glands</tissue>
    </source>
</reference>
<organism evidence="14">
    <name type="scientific">Ixodes ricinus</name>
    <name type="common">Common tick</name>
    <name type="synonym">Acarus ricinus</name>
    <dbReference type="NCBI Taxonomy" id="34613"/>
    <lineage>
        <taxon>Eukaryota</taxon>
        <taxon>Metazoa</taxon>
        <taxon>Ecdysozoa</taxon>
        <taxon>Arthropoda</taxon>
        <taxon>Chelicerata</taxon>
        <taxon>Arachnida</taxon>
        <taxon>Acari</taxon>
        <taxon>Parasitiformes</taxon>
        <taxon>Ixodida</taxon>
        <taxon>Ixodoidea</taxon>
        <taxon>Ixodidae</taxon>
        <taxon>Ixodinae</taxon>
        <taxon>Ixodes</taxon>
    </lineage>
</organism>
<dbReference type="InterPro" id="IPR011527">
    <property type="entry name" value="ABC1_TM_dom"/>
</dbReference>
<keyword evidence="4 11" id="KW-0812">Transmembrane</keyword>
<evidence type="ECO:0000256" key="5">
    <source>
        <dbReference type="ARBA" id="ARBA00022737"/>
    </source>
</evidence>
<feature type="transmembrane region" description="Helical" evidence="11">
    <location>
        <begin position="507"/>
        <end position="525"/>
    </location>
</feature>
<dbReference type="FunFam" id="3.40.50.300:FF:000074">
    <property type="entry name" value="Multidrug resistance-associated protein 5 isoform 1"/>
    <property type="match status" value="1"/>
</dbReference>
<dbReference type="GO" id="GO:0005524">
    <property type="term" value="F:ATP binding"/>
    <property type="evidence" value="ECO:0007669"/>
    <property type="project" value="UniProtKB-KW"/>
</dbReference>
<feature type="transmembrane region" description="Helical" evidence="11">
    <location>
        <begin position="130"/>
        <end position="151"/>
    </location>
</feature>
<proteinExistence type="inferred from homology"/>
<feature type="domain" description="ABC transporter" evidence="12">
    <location>
        <begin position="220"/>
        <end position="444"/>
    </location>
</feature>
<evidence type="ECO:0000256" key="2">
    <source>
        <dbReference type="ARBA" id="ARBA00009726"/>
    </source>
</evidence>
<dbReference type="InterPro" id="IPR003439">
    <property type="entry name" value="ABC_transporter-like_ATP-bd"/>
</dbReference>
<dbReference type="SMART" id="SM00382">
    <property type="entry name" value="AAA"/>
    <property type="match status" value="2"/>
</dbReference>
<name>A0A147BP22_IXORI</name>
<dbReference type="InterPro" id="IPR036640">
    <property type="entry name" value="ABC1_TM_sf"/>
</dbReference>
<dbReference type="InterPro" id="IPR044726">
    <property type="entry name" value="ABCC_6TM_D2"/>
</dbReference>
<evidence type="ECO:0000256" key="3">
    <source>
        <dbReference type="ARBA" id="ARBA00022448"/>
    </source>
</evidence>
<sequence>GEIMNLMSVDVEQVGQFLLLCHNCWGVPLRIVLTMVFLWKYLGPSCLATVATMLASTLVTTCVAHVCDKYQRRQMDSKDSRLRQTNEILNGIRVIKLNAWEPPFMERVKRTRSEELSAVKKYSILQSTFTFVWSATPHAAALASFGTFLMLSPANQLTPSIAFTCLSLFMLLRFPMYVLPDVLSRLIRCLGSVKRLSAFLEEAELDKDVIGTNPKKGDAVSLRQATFAWASQEPSVLRDLNLSVREGSLVAVVGPVGCGKSALLNAILGTLEKVSGSVDVHGRLAYVAQQSWIQNATLKENIIFTNTANEERYQKVVEACALKPDLEMLPAGENTQVGDKGINLSGGQKLRISLARAVYHDADVYLLDDPFSAVDVHVASHLFERVVGPTGLLKSKTRILVTHSVTVLPQVDWIVLLDKGGIKEQGTYSDLLANDGSDFSAFLKKHAKKTSNSNNLKASAKTERPKEEPAEKDDVDEVNLAAEEQMNTGSVKWNVYAEYLKRAGWKFFVPAIIATFIAYSFEYGSGPWLSEWTSHPDPSLRATYMVGYGAIMVGMSVFNLVYAILFVLGVMRAASSIHNQLLQSIMRSPISFFDTTSTGRIVNRFSRDIDLIDKEVPFLLSMNLTNIPSMVLLVAVICFPSAYFLIIVAVVLLLFVGLTVVSLPAFRQVRRLQSVSRSPVFSHFGETVSGAVSVRAFGVTKAFVETLEHFLDDNINCYVHSSALDGCRIVALQVLTLLLSIATAVVCVAGRDFLGASMAGLTLTYTMQMAEEMTFAVMMFIMLEASMVAVERSMDYFDLPEEAPWKNPEMQPAIEWPSRGDVTFSDYSVAYRDDADPVLRHVNLKAQGGQKIGLVGRTGAGKSTLALSIFRMIEPKTGSIVVDDVDISKIGLHDLRLKMTIIPQDPVLFAGTLRWNLDPFDEHSDDAVWKALEQAHLKDHVVGEGLGLDYDIAEGGDNLSGGQKQVVCLTRALLRQSKVLVLDEATSSVDLSTDQLVKETIHSEFQGTTMITIAHKLHTVMDCDKILVLAAGEVVEQGSPKELLEMKDGLFFCMARDAGLT</sequence>
<evidence type="ECO:0000256" key="4">
    <source>
        <dbReference type="ARBA" id="ARBA00022692"/>
    </source>
</evidence>
<keyword evidence="6" id="KW-0547">Nucleotide-binding</keyword>
<keyword evidence="8 11" id="KW-1133">Transmembrane helix</keyword>
<dbReference type="GO" id="GO:0012505">
    <property type="term" value="C:endomembrane system"/>
    <property type="evidence" value="ECO:0007669"/>
    <property type="project" value="UniProtKB-SubCell"/>
</dbReference>
<protein>
    <submittedName>
        <fullName evidence="14">Putative abc transporter c family member</fullName>
    </submittedName>
</protein>
<dbReference type="AlphaFoldDB" id="A0A147BP22"/>
<evidence type="ECO:0000259" key="12">
    <source>
        <dbReference type="PROSITE" id="PS50893"/>
    </source>
</evidence>
<evidence type="ECO:0000256" key="1">
    <source>
        <dbReference type="ARBA" id="ARBA00004127"/>
    </source>
</evidence>
<keyword evidence="3" id="KW-0813">Transport</keyword>
<dbReference type="CDD" id="cd03244">
    <property type="entry name" value="ABCC_MRP_domain2"/>
    <property type="match status" value="1"/>
</dbReference>
<evidence type="ECO:0000256" key="9">
    <source>
        <dbReference type="ARBA" id="ARBA00023136"/>
    </source>
</evidence>
<dbReference type="CDD" id="cd18580">
    <property type="entry name" value="ABC_6TM_ABCC_D2"/>
    <property type="match status" value="1"/>
</dbReference>
<feature type="domain" description="ABC transmembrane type-1" evidence="13">
    <location>
        <begin position="1"/>
        <end position="188"/>
    </location>
</feature>
<dbReference type="Pfam" id="PF00005">
    <property type="entry name" value="ABC_tran"/>
    <property type="match status" value="2"/>
</dbReference>
<comment type="subcellular location">
    <subcellularLocation>
        <location evidence="1">Endomembrane system</location>
        <topology evidence="1">Multi-pass membrane protein</topology>
    </subcellularLocation>
</comment>
<evidence type="ECO:0000256" key="11">
    <source>
        <dbReference type="SAM" id="Phobius"/>
    </source>
</evidence>
<feature type="transmembrane region" description="Helical" evidence="11">
    <location>
        <begin position="730"/>
        <end position="753"/>
    </location>
</feature>